<name>A0A9N7YXF0_PLEPL</name>
<evidence type="ECO:0000256" key="1">
    <source>
        <dbReference type="SAM" id="MobiDB-lite"/>
    </source>
</evidence>
<dbReference type="EMBL" id="CADEAL010003112">
    <property type="protein sequence ID" value="CAB1443488.1"/>
    <property type="molecule type" value="Genomic_DNA"/>
</dbReference>
<gene>
    <name evidence="2" type="ORF">PLEPLA_LOCUS31204</name>
</gene>
<reference evidence="2" key="1">
    <citation type="submission" date="2020-03" db="EMBL/GenBank/DDBJ databases">
        <authorList>
            <person name="Weist P."/>
        </authorList>
    </citation>
    <scope>NUCLEOTIDE SEQUENCE</scope>
</reference>
<protein>
    <submittedName>
        <fullName evidence="2">Uncharacterized protein</fullName>
    </submittedName>
</protein>
<accession>A0A9N7YXF0</accession>
<proteinExistence type="predicted"/>
<feature type="compositionally biased region" description="Polar residues" evidence="1">
    <location>
        <begin position="59"/>
        <end position="68"/>
    </location>
</feature>
<sequence length="86" mass="9432">MYVEMDLFADCYIPLINAVKDAPQMGTAQSAKTTAYTNGCTLKSRVPEHLWSGPRGTGTMETLEQSSQGPFTNTFLGKPVLNLLEF</sequence>
<evidence type="ECO:0000313" key="3">
    <source>
        <dbReference type="Proteomes" id="UP001153269"/>
    </source>
</evidence>
<dbReference type="AlphaFoldDB" id="A0A9N7YXF0"/>
<comment type="caution">
    <text evidence="2">The sequence shown here is derived from an EMBL/GenBank/DDBJ whole genome shotgun (WGS) entry which is preliminary data.</text>
</comment>
<organism evidence="2 3">
    <name type="scientific">Pleuronectes platessa</name>
    <name type="common">European plaice</name>
    <dbReference type="NCBI Taxonomy" id="8262"/>
    <lineage>
        <taxon>Eukaryota</taxon>
        <taxon>Metazoa</taxon>
        <taxon>Chordata</taxon>
        <taxon>Craniata</taxon>
        <taxon>Vertebrata</taxon>
        <taxon>Euteleostomi</taxon>
        <taxon>Actinopterygii</taxon>
        <taxon>Neopterygii</taxon>
        <taxon>Teleostei</taxon>
        <taxon>Neoteleostei</taxon>
        <taxon>Acanthomorphata</taxon>
        <taxon>Carangaria</taxon>
        <taxon>Pleuronectiformes</taxon>
        <taxon>Pleuronectoidei</taxon>
        <taxon>Pleuronectidae</taxon>
        <taxon>Pleuronectes</taxon>
    </lineage>
</organism>
<feature type="region of interest" description="Disordered" evidence="1">
    <location>
        <begin position="47"/>
        <end position="68"/>
    </location>
</feature>
<keyword evidence="3" id="KW-1185">Reference proteome</keyword>
<dbReference type="Proteomes" id="UP001153269">
    <property type="component" value="Unassembled WGS sequence"/>
</dbReference>
<evidence type="ECO:0000313" key="2">
    <source>
        <dbReference type="EMBL" id="CAB1443488.1"/>
    </source>
</evidence>